<keyword evidence="5" id="KW-0677">Repeat</keyword>
<feature type="repeat" description="Solcar" evidence="10">
    <location>
        <begin position="165"/>
        <end position="249"/>
    </location>
</feature>
<dbReference type="OrthoDB" id="2139348at2759"/>
<dbReference type="InterPro" id="IPR052465">
    <property type="entry name" value="Mito_NAD+_Carrier"/>
</dbReference>
<keyword evidence="12" id="KW-1185">Reference proteome</keyword>
<evidence type="ECO:0000256" key="10">
    <source>
        <dbReference type="PROSITE-ProRule" id="PRU00282"/>
    </source>
</evidence>
<evidence type="ECO:0000256" key="4">
    <source>
        <dbReference type="ARBA" id="ARBA00022692"/>
    </source>
</evidence>
<evidence type="ECO:0000256" key="8">
    <source>
        <dbReference type="ARBA" id="ARBA00023128"/>
    </source>
</evidence>
<proteinExistence type="inferred from homology"/>
<protein>
    <submittedName>
        <fullName evidence="13">Mitochondrial nicotinamide adenine dinucleotide transporter SLC25A51</fullName>
    </submittedName>
</protein>
<dbReference type="Gene3D" id="1.50.40.10">
    <property type="entry name" value="Mitochondrial carrier domain"/>
    <property type="match status" value="1"/>
</dbReference>
<comment type="similarity">
    <text evidence="2 11">Belongs to the mitochondrial carrier (TC 2.A.29) family.</text>
</comment>
<sequence>MVKQSESCELTSASPFHAFSPTSTFSNSSQISNYSSICQAAAVSVNSSSATLISNSNDTSVTCSSGADTQLSEIQHGDGREFICGWGAAVINIACTFPMNKIMFRQMLHGLNTRHAVDQLKAEGLKTLYRGILPPLCQKSLSTSIMFGMFDQYSRSLRSISPSMPSHAVMGAAATLAGVTEALLCPFERIQTLMQDRNFHNKFRNTWHCFGALRMHGWQEYYRGITLVLLRNGASNIMFFGLRGPIKESFQQWTNDKWWGEVTSNFMSGAVLGAFISTVMYPVNVLKTQQQVRVGGEFMSIRRTASDIYKERRLRIFHGIHVNYSRALVSWGIINASYEMLLKVLYSS</sequence>
<keyword evidence="3 11" id="KW-0813">Transport</keyword>
<dbReference type="Proteomes" id="UP000694843">
    <property type="component" value="Unplaced"/>
</dbReference>
<dbReference type="RefSeq" id="XP_018014896.1">
    <property type="nucleotide sequence ID" value="XM_018159407.2"/>
</dbReference>
<name>A0A8B7NP34_HYAAZ</name>
<evidence type="ECO:0000256" key="1">
    <source>
        <dbReference type="ARBA" id="ARBA00004448"/>
    </source>
</evidence>
<evidence type="ECO:0000313" key="13">
    <source>
        <dbReference type="RefSeq" id="XP_018014896.1"/>
    </source>
</evidence>
<keyword evidence="8" id="KW-0496">Mitochondrion</keyword>
<accession>A0A8B7NP34</accession>
<keyword evidence="7" id="KW-1133">Transmembrane helix</keyword>
<evidence type="ECO:0000256" key="9">
    <source>
        <dbReference type="ARBA" id="ARBA00023136"/>
    </source>
</evidence>
<evidence type="ECO:0000256" key="3">
    <source>
        <dbReference type="ARBA" id="ARBA00022448"/>
    </source>
</evidence>
<evidence type="ECO:0000256" key="7">
    <source>
        <dbReference type="ARBA" id="ARBA00022989"/>
    </source>
</evidence>
<dbReference type="KEGG" id="hazt:108671818"/>
<dbReference type="Pfam" id="PF00153">
    <property type="entry name" value="Mito_carr"/>
    <property type="match status" value="3"/>
</dbReference>
<dbReference type="AlphaFoldDB" id="A0A8B7NP34"/>
<dbReference type="InterPro" id="IPR023395">
    <property type="entry name" value="MCP_dom_sf"/>
</dbReference>
<evidence type="ECO:0000256" key="6">
    <source>
        <dbReference type="ARBA" id="ARBA00022792"/>
    </source>
</evidence>
<reference evidence="13" key="1">
    <citation type="submission" date="2025-08" db="UniProtKB">
        <authorList>
            <consortium name="RefSeq"/>
        </authorList>
    </citation>
    <scope>IDENTIFICATION</scope>
</reference>
<keyword evidence="9 10" id="KW-0472">Membrane</keyword>
<evidence type="ECO:0000256" key="5">
    <source>
        <dbReference type="ARBA" id="ARBA00022737"/>
    </source>
</evidence>
<dbReference type="SUPFAM" id="SSF103506">
    <property type="entry name" value="Mitochondrial carrier"/>
    <property type="match status" value="1"/>
</dbReference>
<dbReference type="OMA" id="GCAFNTG"/>
<feature type="repeat" description="Solcar" evidence="10">
    <location>
        <begin position="79"/>
        <end position="156"/>
    </location>
</feature>
<dbReference type="GeneID" id="108671818"/>
<gene>
    <name evidence="13" type="primary">LOC108671818</name>
</gene>
<comment type="subcellular location">
    <subcellularLocation>
        <location evidence="1">Mitochondrion inner membrane</location>
        <topology evidence="1">Multi-pass membrane protein</topology>
    </subcellularLocation>
</comment>
<organism evidence="12 13">
    <name type="scientific">Hyalella azteca</name>
    <name type="common">Amphipod</name>
    <dbReference type="NCBI Taxonomy" id="294128"/>
    <lineage>
        <taxon>Eukaryota</taxon>
        <taxon>Metazoa</taxon>
        <taxon>Ecdysozoa</taxon>
        <taxon>Arthropoda</taxon>
        <taxon>Crustacea</taxon>
        <taxon>Multicrustacea</taxon>
        <taxon>Malacostraca</taxon>
        <taxon>Eumalacostraca</taxon>
        <taxon>Peracarida</taxon>
        <taxon>Amphipoda</taxon>
        <taxon>Senticaudata</taxon>
        <taxon>Talitrida</taxon>
        <taxon>Talitroidea</taxon>
        <taxon>Hyalellidae</taxon>
        <taxon>Hyalella</taxon>
    </lineage>
</organism>
<evidence type="ECO:0000313" key="12">
    <source>
        <dbReference type="Proteomes" id="UP000694843"/>
    </source>
</evidence>
<keyword evidence="4 10" id="KW-0812">Transmembrane</keyword>
<evidence type="ECO:0000256" key="11">
    <source>
        <dbReference type="RuleBase" id="RU000488"/>
    </source>
</evidence>
<dbReference type="GO" id="GO:0051724">
    <property type="term" value="F:NAD transmembrane transporter activity"/>
    <property type="evidence" value="ECO:0007669"/>
    <property type="project" value="TreeGrafter"/>
</dbReference>
<dbReference type="PANTHER" id="PTHR46131">
    <property type="entry name" value="SD08549P"/>
    <property type="match status" value="1"/>
</dbReference>
<dbReference type="InterPro" id="IPR018108">
    <property type="entry name" value="MCP_transmembrane"/>
</dbReference>
<dbReference type="PANTHER" id="PTHR46131:SF1">
    <property type="entry name" value="SD08549P"/>
    <property type="match status" value="1"/>
</dbReference>
<dbReference type="PROSITE" id="PS50920">
    <property type="entry name" value="SOLCAR"/>
    <property type="match status" value="2"/>
</dbReference>
<keyword evidence="6" id="KW-0999">Mitochondrion inner membrane</keyword>
<dbReference type="GO" id="GO:0005743">
    <property type="term" value="C:mitochondrial inner membrane"/>
    <property type="evidence" value="ECO:0007669"/>
    <property type="project" value="UniProtKB-SubCell"/>
</dbReference>
<evidence type="ECO:0000256" key="2">
    <source>
        <dbReference type="ARBA" id="ARBA00006375"/>
    </source>
</evidence>